<dbReference type="AlphaFoldDB" id="A0AAF0YEG3"/>
<evidence type="ECO:0000256" key="2">
    <source>
        <dbReference type="SAM" id="Phobius"/>
    </source>
</evidence>
<feature type="compositionally biased region" description="Low complexity" evidence="1">
    <location>
        <begin position="32"/>
        <end position="49"/>
    </location>
</feature>
<evidence type="ECO:0000256" key="1">
    <source>
        <dbReference type="SAM" id="MobiDB-lite"/>
    </source>
</evidence>
<organism evidence="4 5">
    <name type="scientific">Vanrija pseudolonga</name>
    <dbReference type="NCBI Taxonomy" id="143232"/>
    <lineage>
        <taxon>Eukaryota</taxon>
        <taxon>Fungi</taxon>
        <taxon>Dikarya</taxon>
        <taxon>Basidiomycota</taxon>
        <taxon>Agaricomycotina</taxon>
        <taxon>Tremellomycetes</taxon>
        <taxon>Trichosporonales</taxon>
        <taxon>Trichosporonaceae</taxon>
        <taxon>Vanrija</taxon>
    </lineage>
</organism>
<evidence type="ECO:0000313" key="4">
    <source>
        <dbReference type="EMBL" id="WOO82284.1"/>
    </source>
</evidence>
<protein>
    <submittedName>
        <fullName evidence="4">Purtative protein</fullName>
    </submittedName>
</protein>
<feature type="domain" description="LCCL" evidence="3">
    <location>
        <begin position="217"/>
        <end position="285"/>
    </location>
</feature>
<keyword evidence="5" id="KW-1185">Reference proteome</keyword>
<sequence length="663" mass="70932">MNTPPPTSTKPGLFDSPASSTPSTSKPGLFDSTTTSLRGGSGSTSPTLGDKYADIEAGEPALGYDEPLPGGIQLPSDESTHDPHNPWPRLGRRLARLPGVPPLLRVTNRILGPTQRKPPPVPSAPLTLSLTAGARNYSFNPDGGFARLSRRLHLRYWWLPFLACWAALNIGLIKAAYYLPSSPAMIGCTATMWPDWPPDTCGVNGTACVADLTPGVYRCPGGCANTNLVNPRWIGASKISGRPLVVGGGDERGVYRADSWVCPAAVHAGVISPTFGGCVSITTLPYPAGSANYTSSTSRSIKSWPFAPHFPAAFTLSSYGSLAQCMEYHWPITATNVVLLFIFTLLFSPPPVALFATLLVGGYAHIVLVSDPPSQPPDWSAVFGGLPAVLLAGYWIYRVSFRHTLAGWARANLPLEAALWQGCGFWIGIESSTVFAKVPIQRLGYGALSPGGVIALVVIVLVVAVIVVIQAVELRRLGMLRYYLARYLPLVPILIVLANLGSDSYLRPHHYLLCLAAFPVLSLPNRISLWAQAFCLGFFLDGVGRWGWASIVQGFAELVGDANLGTLQPVLQASAVTLSWPPINDTLTAAGFSGASLLVDDMVVAGNYTGSNFTLSQVTNATIDPAINHYFRIAYIANGSSLDFTPPWTWLASNQSWTNSTRL</sequence>
<feature type="transmembrane region" description="Helical" evidence="2">
    <location>
        <begin position="156"/>
        <end position="179"/>
    </location>
</feature>
<dbReference type="SUPFAM" id="SSF69848">
    <property type="entry name" value="LCCL domain"/>
    <property type="match status" value="1"/>
</dbReference>
<keyword evidence="2" id="KW-0812">Transmembrane</keyword>
<dbReference type="Pfam" id="PF03815">
    <property type="entry name" value="LCCL"/>
    <property type="match status" value="1"/>
</dbReference>
<feature type="region of interest" description="Disordered" evidence="1">
    <location>
        <begin position="1"/>
        <end position="89"/>
    </location>
</feature>
<feature type="transmembrane region" description="Helical" evidence="2">
    <location>
        <begin position="381"/>
        <end position="397"/>
    </location>
</feature>
<evidence type="ECO:0000313" key="5">
    <source>
        <dbReference type="Proteomes" id="UP000827549"/>
    </source>
</evidence>
<dbReference type="SMART" id="SM00603">
    <property type="entry name" value="LCCL"/>
    <property type="match status" value="1"/>
</dbReference>
<feature type="compositionally biased region" description="Low complexity" evidence="1">
    <location>
        <begin position="16"/>
        <end position="25"/>
    </location>
</feature>
<dbReference type="InterPro" id="IPR036609">
    <property type="entry name" value="LCCL_sf"/>
</dbReference>
<dbReference type="GeneID" id="87809008"/>
<dbReference type="InterPro" id="IPR004043">
    <property type="entry name" value="LCCL"/>
</dbReference>
<feature type="transmembrane region" description="Helical" evidence="2">
    <location>
        <begin position="484"/>
        <end position="502"/>
    </location>
</feature>
<dbReference type="RefSeq" id="XP_062628316.1">
    <property type="nucleotide sequence ID" value="XM_062772332.1"/>
</dbReference>
<accession>A0AAF0YEG3</accession>
<dbReference type="Gene3D" id="2.170.130.20">
    <property type="entry name" value="LCCL-like domain"/>
    <property type="match status" value="1"/>
</dbReference>
<dbReference type="Proteomes" id="UP000827549">
    <property type="component" value="Chromosome 4"/>
</dbReference>
<dbReference type="InterPro" id="IPR051957">
    <property type="entry name" value="CRISP-LCCL_domain"/>
</dbReference>
<reference evidence="4" key="1">
    <citation type="submission" date="2023-10" db="EMBL/GenBank/DDBJ databases">
        <authorList>
            <person name="Noh H."/>
        </authorList>
    </citation>
    <scope>NUCLEOTIDE SEQUENCE</scope>
    <source>
        <strain evidence="4">DUCC4014</strain>
    </source>
</reference>
<evidence type="ECO:0000259" key="3">
    <source>
        <dbReference type="PROSITE" id="PS50820"/>
    </source>
</evidence>
<proteinExistence type="predicted"/>
<feature type="transmembrane region" description="Helical" evidence="2">
    <location>
        <begin position="452"/>
        <end position="472"/>
    </location>
</feature>
<dbReference type="PANTHER" id="PTHR31331">
    <property type="entry name" value="LCCL DOMAIN PROTEIN (AFU_ORTHOLOGUE AFUA_5G08630)"/>
    <property type="match status" value="1"/>
</dbReference>
<feature type="transmembrane region" description="Helical" evidence="2">
    <location>
        <begin position="508"/>
        <end position="524"/>
    </location>
</feature>
<keyword evidence="2" id="KW-1133">Transmembrane helix</keyword>
<keyword evidence="2" id="KW-0472">Membrane</keyword>
<dbReference type="EMBL" id="CP086717">
    <property type="protein sequence ID" value="WOO82284.1"/>
    <property type="molecule type" value="Genomic_DNA"/>
</dbReference>
<dbReference type="PANTHER" id="PTHR31331:SF1">
    <property type="entry name" value="CYSTEINE RICH SECRETORY PROTEIN LCCL DOMAIN CONTAINING 2"/>
    <property type="match status" value="1"/>
</dbReference>
<dbReference type="PROSITE" id="PS50820">
    <property type="entry name" value="LCCL"/>
    <property type="match status" value="1"/>
</dbReference>
<gene>
    <name evidence="4" type="primary">YIL067C</name>
    <name evidence="4" type="ORF">LOC62_04G005780</name>
</gene>
<name>A0AAF0YEG3_9TREE</name>